<keyword evidence="5" id="KW-0418">Kinase</keyword>
<comment type="caution">
    <text evidence="5">The sequence shown here is derived from an EMBL/GenBank/DDBJ whole genome shotgun (WGS) entry which is preliminary data.</text>
</comment>
<keyword evidence="6" id="KW-1185">Reference proteome</keyword>
<gene>
    <name evidence="5" type="ORF">C8F04DRAFT_945110</name>
</gene>
<feature type="domain" description="Protein kinase" evidence="4">
    <location>
        <begin position="37"/>
        <end position="312"/>
    </location>
</feature>
<keyword evidence="3" id="KW-0067">ATP-binding</keyword>
<evidence type="ECO:0000256" key="3">
    <source>
        <dbReference type="ARBA" id="ARBA00022840"/>
    </source>
</evidence>
<evidence type="ECO:0000313" key="6">
    <source>
        <dbReference type="Proteomes" id="UP001218188"/>
    </source>
</evidence>
<proteinExistence type="inferred from homology"/>
<name>A0AAD6TBC9_9AGAR</name>
<dbReference type="Proteomes" id="UP001218188">
    <property type="component" value="Unassembled WGS sequence"/>
</dbReference>
<dbReference type="GO" id="GO:0005524">
    <property type="term" value="F:ATP binding"/>
    <property type="evidence" value="ECO:0007669"/>
    <property type="project" value="UniProtKB-KW"/>
</dbReference>
<dbReference type="PANTHER" id="PTHR45832">
    <property type="entry name" value="SERINE/THREONINE-PROTEIN KINASE SAMKA-RELATED-RELATED"/>
    <property type="match status" value="1"/>
</dbReference>
<dbReference type="EMBL" id="JARJCM010000011">
    <property type="protein sequence ID" value="KAJ7042838.1"/>
    <property type="molecule type" value="Genomic_DNA"/>
</dbReference>
<comment type="similarity">
    <text evidence="1">Belongs to the protein kinase superfamily. STE Ser/Thr protein kinase family. STE20 subfamily.</text>
</comment>
<dbReference type="SMART" id="SM00219">
    <property type="entry name" value="TyrKc"/>
    <property type="match status" value="1"/>
</dbReference>
<evidence type="ECO:0000256" key="2">
    <source>
        <dbReference type="ARBA" id="ARBA00022741"/>
    </source>
</evidence>
<dbReference type="InterPro" id="IPR000719">
    <property type="entry name" value="Prot_kinase_dom"/>
</dbReference>
<dbReference type="Gene3D" id="1.10.510.10">
    <property type="entry name" value="Transferase(Phosphotransferase) domain 1"/>
    <property type="match status" value="1"/>
</dbReference>
<accession>A0AAD6TBC9</accession>
<dbReference type="InterPro" id="IPR020635">
    <property type="entry name" value="Tyr_kinase_cat_dom"/>
</dbReference>
<evidence type="ECO:0000256" key="1">
    <source>
        <dbReference type="ARBA" id="ARBA00008874"/>
    </source>
</evidence>
<dbReference type="SUPFAM" id="SSF56112">
    <property type="entry name" value="Protein kinase-like (PK-like)"/>
    <property type="match status" value="1"/>
</dbReference>
<dbReference type="InterPro" id="IPR051931">
    <property type="entry name" value="PAK3-like"/>
</dbReference>
<dbReference type="Pfam" id="PF00069">
    <property type="entry name" value="Pkinase"/>
    <property type="match status" value="1"/>
</dbReference>
<evidence type="ECO:0000313" key="5">
    <source>
        <dbReference type="EMBL" id="KAJ7042838.1"/>
    </source>
</evidence>
<dbReference type="PROSITE" id="PS50011">
    <property type="entry name" value="PROTEIN_KINASE_DOM"/>
    <property type="match status" value="1"/>
</dbReference>
<dbReference type="InterPro" id="IPR011009">
    <property type="entry name" value="Kinase-like_dom_sf"/>
</dbReference>
<keyword evidence="5" id="KW-0808">Transferase</keyword>
<organism evidence="5 6">
    <name type="scientific">Mycena alexandri</name>
    <dbReference type="NCBI Taxonomy" id="1745969"/>
    <lineage>
        <taxon>Eukaryota</taxon>
        <taxon>Fungi</taxon>
        <taxon>Dikarya</taxon>
        <taxon>Basidiomycota</taxon>
        <taxon>Agaricomycotina</taxon>
        <taxon>Agaricomycetes</taxon>
        <taxon>Agaricomycetidae</taxon>
        <taxon>Agaricales</taxon>
        <taxon>Marasmiineae</taxon>
        <taxon>Mycenaceae</taxon>
        <taxon>Mycena</taxon>
    </lineage>
</organism>
<sequence>MAQTPITPAQRYAGWVAAAVAPLEEFIDEPADPRDFYDDLREIAEGESGSVFAATLLPDAPLHKLRLPPLVKARDADDVSKGRDVLVAIKCVTLVPGENTKVADLRRECGLLKGLWCEQVLGLDALYVDLVEDSLWIRMELMERSLADVVGLVEEGLRLQEPRIIARFASDMLHALDYLQKHHIAHRDLRSDNLLLNREGVLKLTDFSNAVVVTPDTPLSTEPVGVMFWQAPEVRSGAYDPLKIDVWSVGATVWELAEGTPPFSDTQQPADRWPPISDPTPYPPSFQEFLHMCSEPAASRPTPGDLLEAPYVQKACGRPVIVQLLARCTAIELALQAGDAPPDSPP</sequence>
<evidence type="ECO:0000259" key="4">
    <source>
        <dbReference type="PROSITE" id="PS50011"/>
    </source>
</evidence>
<dbReference type="AlphaFoldDB" id="A0AAD6TBC9"/>
<protein>
    <submittedName>
        <fullName evidence="5">Kinase-like protein</fullName>
    </submittedName>
</protein>
<keyword evidence="2" id="KW-0547">Nucleotide-binding</keyword>
<reference evidence="5" key="1">
    <citation type="submission" date="2023-03" db="EMBL/GenBank/DDBJ databases">
        <title>Massive genome expansion in bonnet fungi (Mycena s.s.) driven by repeated elements and novel gene families across ecological guilds.</title>
        <authorList>
            <consortium name="Lawrence Berkeley National Laboratory"/>
            <person name="Harder C.B."/>
            <person name="Miyauchi S."/>
            <person name="Viragh M."/>
            <person name="Kuo A."/>
            <person name="Thoen E."/>
            <person name="Andreopoulos B."/>
            <person name="Lu D."/>
            <person name="Skrede I."/>
            <person name="Drula E."/>
            <person name="Henrissat B."/>
            <person name="Morin E."/>
            <person name="Kohler A."/>
            <person name="Barry K."/>
            <person name="LaButti K."/>
            <person name="Morin E."/>
            <person name="Salamov A."/>
            <person name="Lipzen A."/>
            <person name="Mereny Z."/>
            <person name="Hegedus B."/>
            <person name="Baldrian P."/>
            <person name="Stursova M."/>
            <person name="Weitz H."/>
            <person name="Taylor A."/>
            <person name="Grigoriev I.V."/>
            <person name="Nagy L.G."/>
            <person name="Martin F."/>
            <person name="Kauserud H."/>
        </authorList>
    </citation>
    <scope>NUCLEOTIDE SEQUENCE</scope>
    <source>
        <strain evidence="5">CBHHK200</strain>
    </source>
</reference>
<dbReference type="GO" id="GO:0004713">
    <property type="term" value="F:protein tyrosine kinase activity"/>
    <property type="evidence" value="ECO:0007669"/>
    <property type="project" value="InterPro"/>
</dbReference>
<dbReference type="PANTHER" id="PTHR45832:SF22">
    <property type="entry name" value="SERINE_THREONINE-PROTEIN KINASE SAMKA-RELATED"/>
    <property type="match status" value="1"/>
</dbReference>